<comment type="caution">
    <text evidence="1">The sequence shown here is derived from an EMBL/GenBank/DDBJ whole genome shotgun (WGS) entry which is preliminary data.</text>
</comment>
<dbReference type="EMBL" id="VCHE01000054">
    <property type="protein sequence ID" value="KAB2573662.1"/>
    <property type="molecule type" value="Genomic_DNA"/>
</dbReference>
<dbReference type="Gene3D" id="1.10.3620.10">
    <property type="entry name" value="YdcF like domain"/>
    <property type="match status" value="1"/>
</dbReference>
<gene>
    <name evidence="1" type="primary">ydcF_1</name>
    <name evidence="1" type="ORF">DBV05_g7659</name>
</gene>
<dbReference type="Proteomes" id="UP000325902">
    <property type="component" value="Unassembled WGS sequence"/>
</dbReference>
<evidence type="ECO:0000313" key="2">
    <source>
        <dbReference type="Proteomes" id="UP000325902"/>
    </source>
</evidence>
<dbReference type="PANTHER" id="PTHR30336:SF20">
    <property type="entry name" value="DUF218 DOMAIN-CONTAINING PROTEIN"/>
    <property type="match status" value="1"/>
</dbReference>
<dbReference type="AlphaFoldDB" id="A0A5N5D8M0"/>
<name>A0A5N5D8M0_9PEZI</name>
<dbReference type="PANTHER" id="PTHR30336">
    <property type="entry name" value="INNER MEMBRANE PROTEIN, PROBABLE PERMEASE"/>
    <property type="match status" value="1"/>
</dbReference>
<keyword evidence="2" id="KW-1185">Reference proteome</keyword>
<reference evidence="1 2" key="1">
    <citation type="journal article" date="2019" name="Sci. Rep.">
        <title>A multi-omics analysis of the grapevine pathogen Lasiodiplodia theobromae reveals that temperature affects the expression of virulence- and pathogenicity-related genes.</title>
        <authorList>
            <person name="Felix C."/>
            <person name="Meneses R."/>
            <person name="Goncalves M.F.M."/>
            <person name="Tilleman L."/>
            <person name="Duarte A.S."/>
            <person name="Jorrin-Novo J.V."/>
            <person name="Van de Peer Y."/>
            <person name="Deforce D."/>
            <person name="Van Nieuwerburgh F."/>
            <person name="Esteves A.C."/>
            <person name="Alves A."/>
        </authorList>
    </citation>
    <scope>NUCLEOTIDE SEQUENCE [LARGE SCALE GENOMIC DNA]</scope>
    <source>
        <strain evidence="1 2">LA-SOL3</strain>
    </source>
</reference>
<dbReference type="Gene3D" id="3.40.50.620">
    <property type="entry name" value="HUPs"/>
    <property type="match status" value="1"/>
</dbReference>
<accession>A0A5N5D8M0</accession>
<protein>
    <submittedName>
        <fullName evidence="1">Protein YdcF</fullName>
    </submittedName>
</protein>
<sequence>MADQLSAADVNAIAAFLSAEDVPDVLAAEPVDCLVLCVSAVLHSADVVFSALEARPRLTKTLVICGGIGHSTPFLYHAISRHPRYQELYPAIRGLPESRVLAQVFDRFYDSDAIRQAGVTVLVEDRSTNCGANAMETRALLERHGVAPPRTLLVVQDPTMACRTVASFEKAFDDVRPRVLSCPTFVPQVESAGSGIVYCTPAVEPAGLWEVARFLDLLLGEIPWLRDDANGYGPRGKGFIAHVDVPDAVEQAWARACERVARGR</sequence>
<proteinExistence type="predicted"/>
<dbReference type="OrthoDB" id="17725at2759"/>
<organism evidence="1 2">
    <name type="scientific">Lasiodiplodia theobromae</name>
    <dbReference type="NCBI Taxonomy" id="45133"/>
    <lineage>
        <taxon>Eukaryota</taxon>
        <taxon>Fungi</taxon>
        <taxon>Dikarya</taxon>
        <taxon>Ascomycota</taxon>
        <taxon>Pezizomycotina</taxon>
        <taxon>Dothideomycetes</taxon>
        <taxon>Dothideomycetes incertae sedis</taxon>
        <taxon>Botryosphaeriales</taxon>
        <taxon>Botryosphaeriaceae</taxon>
        <taxon>Lasiodiplodia</taxon>
    </lineage>
</organism>
<evidence type="ECO:0000313" key="1">
    <source>
        <dbReference type="EMBL" id="KAB2573662.1"/>
    </source>
</evidence>
<dbReference type="InterPro" id="IPR014729">
    <property type="entry name" value="Rossmann-like_a/b/a_fold"/>
</dbReference>
<dbReference type="GO" id="GO:0005886">
    <property type="term" value="C:plasma membrane"/>
    <property type="evidence" value="ECO:0007669"/>
    <property type="project" value="TreeGrafter"/>
</dbReference>
<dbReference type="InterPro" id="IPR051599">
    <property type="entry name" value="Cell_Envelope_Assoc"/>
</dbReference>